<dbReference type="AlphaFoldDB" id="A0A1R1XN26"/>
<keyword evidence="2" id="KW-1185">Reference proteome</keyword>
<accession>A0A1R1XN26</accession>
<protein>
    <submittedName>
        <fullName evidence="1">Uncharacterized protein</fullName>
    </submittedName>
</protein>
<comment type="caution">
    <text evidence="1">The sequence shown here is derived from an EMBL/GenBank/DDBJ whole genome shotgun (WGS) entry which is preliminary data.</text>
</comment>
<dbReference type="EMBL" id="LSSM01004037">
    <property type="protein sequence ID" value="OMJ16032.1"/>
    <property type="molecule type" value="Genomic_DNA"/>
</dbReference>
<sequence length="127" mass="14970">MLRYSQDTNLNFYCTNISTFLQSKHQNSYINHNHGNNFGVRAQNVNFSPKIADSSNDFIPLNNNSNFHKLTNNFDTKKPIPNFENFRALENGVIVQEPRTQVSFIWVFDCIDKFDIINDLFEYYVFE</sequence>
<reference evidence="2" key="1">
    <citation type="submission" date="2017-01" db="EMBL/GenBank/DDBJ databases">
        <authorList>
            <person name="Wang Y."/>
            <person name="White M."/>
            <person name="Kvist S."/>
            <person name="Moncalvo J.-M."/>
        </authorList>
    </citation>
    <scope>NUCLEOTIDE SEQUENCE [LARGE SCALE GENOMIC DNA]</scope>
    <source>
        <strain evidence="2">ID-206-W2</strain>
    </source>
</reference>
<evidence type="ECO:0000313" key="2">
    <source>
        <dbReference type="Proteomes" id="UP000187429"/>
    </source>
</evidence>
<organism evidence="1 2">
    <name type="scientific">Smittium culicis</name>
    <dbReference type="NCBI Taxonomy" id="133412"/>
    <lineage>
        <taxon>Eukaryota</taxon>
        <taxon>Fungi</taxon>
        <taxon>Fungi incertae sedis</taxon>
        <taxon>Zoopagomycota</taxon>
        <taxon>Kickxellomycotina</taxon>
        <taxon>Harpellomycetes</taxon>
        <taxon>Harpellales</taxon>
        <taxon>Legeriomycetaceae</taxon>
        <taxon>Smittium</taxon>
    </lineage>
</organism>
<name>A0A1R1XN26_9FUNG</name>
<proteinExistence type="predicted"/>
<gene>
    <name evidence="1" type="ORF">AYI69_g7990</name>
</gene>
<dbReference type="Proteomes" id="UP000187429">
    <property type="component" value="Unassembled WGS sequence"/>
</dbReference>
<dbReference type="OrthoDB" id="5600102at2759"/>
<evidence type="ECO:0000313" key="1">
    <source>
        <dbReference type="EMBL" id="OMJ16032.1"/>
    </source>
</evidence>